<reference evidence="3" key="1">
    <citation type="journal article" date="2014" name="BMC Genomics">
        <title>Six newly sequenced chloroplast genomes from prasinophyte green algae provide insights into the relationships among prasinophyte lineages and the diversity of streamlined genome architecture in picoplanktonic species.</title>
        <authorList>
            <person name="Lemieux C."/>
            <person name="Otis C."/>
            <person name="Turmel M."/>
        </authorList>
    </citation>
    <scope>NUCLEOTIDE SEQUENCE</scope>
</reference>
<name>A0A088CKL7_9CHLO</name>
<feature type="transmembrane region" description="Helical" evidence="2">
    <location>
        <begin position="185"/>
        <end position="211"/>
    </location>
</feature>
<dbReference type="EMBL" id="KJ746602">
    <property type="protein sequence ID" value="AID67889.1"/>
    <property type="molecule type" value="Genomic_DNA"/>
</dbReference>
<evidence type="ECO:0000313" key="3">
    <source>
        <dbReference type="EMBL" id="AID67889.1"/>
    </source>
</evidence>
<sequence>MLLSPLHILAYGSSHLFLMWDSFGPSEFFLSGANSLAGISVSTLLALYISLLTTPLYGVFALFGIALGQTFFASIIVTGATEIATFWFNISPFLVVLNWINCGYVLQLPWKNTNNGQLALNTGQFDVLRQSINPPNQNTRQLLQAFGLYSSLFFVQTLCHSTTMFGTQSTVYTLPPIIETSSINLFFFFAGTFFSNLLLTTVSALLVLLGIQLLSTRTTETKNLLACGIALKICVITLLVGSAGMYPWRRHLVYLQSGHIPTKLYKQRKRGQAKGKGQRLKRLVPNRRVKVMEMRKRYMFPWVTTKQLAQTSAYATLRDERRILVQRANETVYNVDAENPERGSFARRWFQNSRASKPMWLDKNVRPLFLYTRTGRYSEDKLGEKLFDSQSRADAQQRLKNDNRPQSPVKEKYPVEYFLENSAVLGTNELESDMAELVNEALMRSTIRVSTY</sequence>
<evidence type="ECO:0000256" key="2">
    <source>
        <dbReference type="SAM" id="Phobius"/>
    </source>
</evidence>
<keyword evidence="3" id="KW-0934">Plastid</keyword>
<feature type="transmembrane region" description="Helical" evidence="2">
    <location>
        <begin position="56"/>
        <end position="80"/>
    </location>
</feature>
<feature type="transmembrane region" description="Helical" evidence="2">
    <location>
        <begin position="223"/>
        <end position="248"/>
    </location>
</feature>
<evidence type="ECO:0000256" key="1">
    <source>
        <dbReference type="SAM" id="MobiDB-lite"/>
    </source>
</evidence>
<feature type="transmembrane region" description="Helical" evidence="2">
    <location>
        <begin position="146"/>
        <end position="165"/>
    </location>
</feature>
<feature type="region of interest" description="Disordered" evidence="1">
    <location>
        <begin position="390"/>
        <end position="410"/>
    </location>
</feature>
<keyword evidence="2" id="KW-0812">Transmembrane</keyword>
<dbReference type="AlphaFoldDB" id="A0A088CKL7"/>
<geneLocation type="chloroplast" evidence="3"/>
<organism evidence="3">
    <name type="scientific">prasinophyte sp. MBIC10622</name>
    <dbReference type="NCBI Taxonomy" id="156113"/>
    <lineage>
        <taxon>Eukaryota</taxon>
        <taxon>Viridiplantae</taxon>
        <taxon>Chlorophyta</taxon>
    </lineage>
</organism>
<keyword evidence="2" id="KW-0472">Membrane</keyword>
<keyword evidence="3" id="KW-0150">Chloroplast</keyword>
<feature type="compositionally biased region" description="Basic and acidic residues" evidence="1">
    <location>
        <begin position="395"/>
        <end position="410"/>
    </location>
</feature>
<gene>
    <name evidence="3" type="primary">ycf1</name>
</gene>
<keyword evidence="2" id="KW-1133">Transmembrane helix</keyword>
<proteinExistence type="predicted"/>
<protein>
    <submittedName>
        <fullName evidence="3">Hypothetical chloroplast RF1</fullName>
    </submittedName>
</protein>
<feature type="transmembrane region" description="Helical" evidence="2">
    <location>
        <begin position="86"/>
        <end position="106"/>
    </location>
</feature>
<feature type="transmembrane region" description="Helical" evidence="2">
    <location>
        <begin position="28"/>
        <end position="49"/>
    </location>
</feature>
<accession>A0A088CKL7</accession>